<dbReference type="EMBL" id="CP065425">
    <property type="protein sequence ID" value="QQZ08740.1"/>
    <property type="molecule type" value="Genomic_DNA"/>
</dbReference>
<feature type="region of interest" description="Disordered" evidence="1">
    <location>
        <begin position="93"/>
        <end position="133"/>
    </location>
</feature>
<gene>
    <name evidence="2" type="ORF">I5776_17150</name>
</gene>
<protein>
    <submittedName>
        <fullName evidence="2">Uncharacterized protein</fullName>
    </submittedName>
</protein>
<dbReference type="RefSeq" id="WP_202777548.1">
    <property type="nucleotide sequence ID" value="NZ_CP065425.1"/>
</dbReference>
<dbReference type="Proteomes" id="UP000595691">
    <property type="component" value="Chromosome"/>
</dbReference>
<organism evidence="2 3">
    <name type="scientific">Heyndrickxia vini</name>
    <dbReference type="NCBI Taxonomy" id="1476025"/>
    <lineage>
        <taxon>Bacteria</taxon>
        <taxon>Bacillati</taxon>
        <taxon>Bacillota</taxon>
        <taxon>Bacilli</taxon>
        <taxon>Bacillales</taxon>
        <taxon>Bacillaceae</taxon>
        <taxon>Heyndrickxia</taxon>
    </lineage>
</organism>
<evidence type="ECO:0000256" key="1">
    <source>
        <dbReference type="SAM" id="MobiDB-lite"/>
    </source>
</evidence>
<sequence>MKNEGFKERRHHGDVPKRKEHHMHGRGGAKTFRRGRAIAFLETLNLKRTTLKQQLETPELQTINPILVGELKAIEMVINEFVQLFELHEFEDMDTDEKEEISKVATAESPEDNEKDISLSNEETLNKDEKENK</sequence>
<accession>A0ABX7E0E7</accession>
<evidence type="ECO:0000313" key="2">
    <source>
        <dbReference type="EMBL" id="QQZ08740.1"/>
    </source>
</evidence>
<reference evidence="2 3" key="1">
    <citation type="submission" date="2020-11" db="EMBL/GenBank/DDBJ databases">
        <title>Taxonomic evaluation of the Bacillus sporothermodurans group of bacteria based on whole genome sequences.</title>
        <authorList>
            <person name="Fiedler G."/>
            <person name="Herbstmann A.-D."/>
            <person name="Doll E."/>
            <person name="Wenning M."/>
            <person name="Brinks E."/>
            <person name="Kabisch J."/>
            <person name="Breitenwieser F."/>
            <person name="Lappann M."/>
            <person name="Boehnlein C."/>
            <person name="Franz C."/>
        </authorList>
    </citation>
    <scope>NUCLEOTIDE SEQUENCE [LARGE SCALE GENOMIC DNA]</scope>
    <source>
        <strain evidence="2 3">JCM 19841</strain>
    </source>
</reference>
<keyword evidence="3" id="KW-1185">Reference proteome</keyword>
<proteinExistence type="predicted"/>
<feature type="compositionally biased region" description="Basic residues" evidence="1">
    <location>
        <begin position="18"/>
        <end position="29"/>
    </location>
</feature>
<feature type="compositionally biased region" description="Basic and acidic residues" evidence="1">
    <location>
        <begin position="1"/>
        <end position="17"/>
    </location>
</feature>
<evidence type="ECO:0000313" key="3">
    <source>
        <dbReference type="Proteomes" id="UP000595691"/>
    </source>
</evidence>
<name>A0ABX7E0E7_9BACI</name>
<feature type="compositionally biased region" description="Basic and acidic residues" evidence="1">
    <location>
        <begin position="124"/>
        <end position="133"/>
    </location>
</feature>
<feature type="region of interest" description="Disordered" evidence="1">
    <location>
        <begin position="1"/>
        <end position="29"/>
    </location>
</feature>